<dbReference type="GO" id="GO:0016491">
    <property type="term" value="F:oxidoreductase activity"/>
    <property type="evidence" value="ECO:0007669"/>
    <property type="project" value="UniProtKB-KW"/>
</dbReference>
<organism evidence="3 4">
    <name type="scientific">Steinernema glaseri</name>
    <dbReference type="NCBI Taxonomy" id="37863"/>
    <lineage>
        <taxon>Eukaryota</taxon>
        <taxon>Metazoa</taxon>
        <taxon>Ecdysozoa</taxon>
        <taxon>Nematoda</taxon>
        <taxon>Chromadorea</taxon>
        <taxon>Rhabditida</taxon>
        <taxon>Tylenchina</taxon>
        <taxon>Panagrolaimomorpha</taxon>
        <taxon>Strongyloidoidea</taxon>
        <taxon>Steinernematidae</taxon>
        <taxon>Steinernema</taxon>
    </lineage>
</organism>
<dbReference type="PRINTS" id="PR00081">
    <property type="entry name" value="GDHRDH"/>
</dbReference>
<dbReference type="PANTHER" id="PTHR43157:SF31">
    <property type="entry name" value="PHOSPHATIDYLINOSITOL-GLYCAN BIOSYNTHESIS CLASS F PROTEIN"/>
    <property type="match status" value="1"/>
</dbReference>
<feature type="region of interest" description="Disordered" evidence="2">
    <location>
        <begin position="490"/>
        <end position="518"/>
    </location>
</feature>
<dbReference type="Gene3D" id="3.40.50.720">
    <property type="entry name" value="NAD(P)-binding Rossmann-like Domain"/>
    <property type="match status" value="1"/>
</dbReference>
<feature type="region of interest" description="Disordered" evidence="2">
    <location>
        <begin position="609"/>
        <end position="675"/>
    </location>
</feature>
<feature type="compositionally biased region" description="Low complexity" evidence="2">
    <location>
        <begin position="507"/>
        <end position="516"/>
    </location>
</feature>
<feature type="compositionally biased region" description="Basic and acidic residues" evidence="2">
    <location>
        <begin position="661"/>
        <end position="675"/>
    </location>
</feature>
<evidence type="ECO:0000313" key="3">
    <source>
        <dbReference type="Proteomes" id="UP000095287"/>
    </source>
</evidence>
<feature type="compositionally biased region" description="Polar residues" evidence="2">
    <location>
        <begin position="625"/>
        <end position="658"/>
    </location>
</feature>
<dbReference type="AlphaFoldDB" id="A0A1I8A669"/>
<dbReference type="SUPFAM" id="SSF51735">
    <property type="entry name" value="NAD(P)-binding Rossmann-fold domains"/>
    <property type="match status" value="1"/>
</dbReference>
<evidence type="ECO:0000256" key="1">
    <source>
        <dbReference type="ARBA" id="ARBA00023002"/>
    </source>
</evidence>
<dbReference type="InterPro" id="IPR036291">
    <property type="entry name" value="NAD(P)-bd_dom_sf"/>
</dbReference>
<dbReference type="InterPro" id="IPR002347">
    <property type="entry name" value="SDR_fam"/>
</dbReference>
<dbReference type="Pfam" id="PF00106">
    <property type="entry name" value="adh_short"/>
    <property type="match status" value="1"/>
</dbReference>
<keyword evidence="3" id="KW-1185">Reference proteome</keyword>
<dbReference type="PRINTS" id="PR00080">
    <property type="entry name" value="SDRFAMILY"/>
</dbReference>
<reference evidence="4" key="1">
    <citation type="submission" date="2016-11" db="UniProtKB">
        <authorList>
            <consortium name="WormBaseParasite"/>
        </authorList>
    </citation>
    <scope>IDENTIFICATION</scope>
</reference>
<evidence type="ECO:0000313" key="4">
    <source>
        <dbReference type="WBParaSite" id="L893_g33085.t1"/>
    </source>
</evidence>
<dbReference type="WBParaSite" id="L893_g33085.t1">
    <property type="protein sequence ID" value="L893_g33085.t1"/>
    <property type="gene ID" value="L893_g33085"/>
</dbReference>
<name>A0A1I8A669_9BILA</name>
<accession>A0A1I8A669</accession>
<dbReference type="PANTHER" id="PTHR43157">
    <property type="entry name" value="PHOSPHATIDYLINOSITOL-GLYCAN BIOSYNTHESIS CLASS F PROTEIN-RELATED"/>
    <property type="match status" value="1"/>
</dbReference>
<proteinExistence type="predicted"/>
<dbReference type="Proteomes" id="UP000095287">
    <property type="component" value="Unplaced"/>
</dbReference>
<evidence type="ECO:0000256" key="2">
    <source>
        <dbReference type="SAM" id="MobiDB-lite"/>
    </source>
</evidence>
<protein>
    <submittedName>
        <fullName evidence="4">Retinol dehydrogenase 12-like</fullName>
    </submittedName>
</protein>
<sequence length="907" mass="102307">MIDVLCSLANSLLDLILYLLQDINERHHYLALLLVVCCQFKLLASLVRLYYSATLVYPAVCRHECMGKNIVITGSSSGTLFQFELFSCTLGLGYETAAILYSKGATVFMLVRDAEKAKRAIEEIKIRFQSTRSEVGHLQPIYVDLTDDATIRLAACHILQSVDHVDVLINNAGIGSQSELQRVGLNRTEKVMQSNFFGHALLTLLLLPGITLCSGRVINVSSLVYNYCEFPIDDMNFEKRKYNGFTAYSNSKCALIMMNRHLSTTTPKASFYSVDPGIVATPIGDHFVEHMFGPRFAWLIQPIARSVYSIIGKTTHQGCQTILYLSVKQIHEKNNGEFFQNCSVAWNQSKLIRNKELCKDLWTTTVTKFYPAQSNFENIMDPSFDSHTYANLLKEAVPEVDSDDDTLSICSSNTTLPCSSSVCGGRWCDDFGTDGEPSADSLFEDPREEEEWTASEVSLVVHPGKYEQPVEFSDEDLEYRNDLFNRKTVSDPGPIYVHSESSDQLDSSTESLSNSESESEIAYYEDDLMWNSSISSKQGRMQAYLEDQGDDDSILYLFPRNIVPDNRSFSEYSVVTDSSESSEEEGRYLSDSDIYMGLMQFKRKTSLPDLATTPSNAENQAAAATLQSAKPENASSSKSVTPKTANHPSTLQKSNEQQKALVEDRQVPSSKEDDPFADFSVDRFTYRLKTDPQWLKNFEQKSFKMPRLTNDQTDFSWLRHLLELLFGEYLIPDTDVSETSSPEFFILTTTPTPFEASLKPWVRNITSTRAYTRVTPRLPWTRKSYPPYSARTVPTGSAASTFRPPTTPFPWATENMQRSLLLNKLTSNLSEKPNEVALPTAKPHFTLSSKANERKDSCERCQPGKECTIRYKGFDTMEPAFQYAYDHSTPVNEMLRSVIQVCFFVLA</sequence>
<keyword evidence="1" id="KW-0560">Oxidoreductase</keyword>